<dbReference type="KEGG" id="pgg:FX982_03681"/>
<name>A0A6M8MR78_9PSED</name>
<evidence type="ECO:0000313" key="2">
    <source>
        <dbReference type="Proteomes" id="UP000501989"/>
    </source>
</evidence>
<dbReference type="AlphaFoldDB" id="A0A6M8MR78"/>
<protein>
    <submittedName>
        <fullName evidence="1">Uncharacterized protein</fullName>
    </submittedName>
</protein>
<organism evidence="1 2">
    <name type="scientific">Pseudomonas graminis</name>
    <dbReference type="NCBI Taxonomy" id="158627"/>
    <lineage>
        <taxon>Bacteria</taxon>
        <taxon>Pseudomonadati</taxon>
        <taxon>Pseudomonadota</taxon>
        <taxon>Gammaproteobacteria</taxon>
        <taxon>Pseudomonadales</taxon>
        <taxon>Pseudomonadaceae</taxon>
        <taxon>Pseudomonas</taxon>
    </lineage>
</organism>
<accession>A0A6M8MR78</accession>
<proteinExistence type="predicted"/>
<evidence type="ECO:0000313" key="1">
    <source>
        <dbReference type="EMBL" id="QKF52692.1"/>
    </source>
</evidence>
<dbReference type="Proteomes" id="UP000501989">
    <property type="component" value="Chromosome"/>
</dbReference>
<reference evidence="2" key="1">
    <citation type="submission" date="2019-12" db="EMBL/GenBank/DDBJ databases">
        <title>Endophytic bacteria associated with Panax ginseng seedlings.</title>
        <authorList>
            <person name="Park J.M."/>
            <person name="Shin R."/>
            <person name="Jo S.H."/>
        </authorList>
    </citation>
    <scope>NUCLEOTIDE SEQUENCE [LARGE SCALE GENOMIC DNA]</scope>
    <source>
        <strain evidence="2">PgKB30</strain>
    </source>
</reference>
<gene>
    <name evidence="1" type="ORF">FX982_03681</name>
</gene>
<keyword evidence="2" id="KW-1185">Reference proteome</keyword>
<dbReference type="EMBL" id="CP053746">
    <property type="protein sequence ID" value="QKF52692.1"/>
    <property type="molecule type" value="Genomic_DNA"/>
</dbReference>
<sequence>MVQRDPSLTGRITFKSVSGTSIPTPGQKRRAFNERDGLRSGWINLNHYTTTYRATVHQTVGFDQLIERKHFSNLR</sequence>